<protein>
    <submittedName>
        <fullName evidence="1">Salicylate 1-monooxygenase</fullName>
    </submittedName>
</protein>
<evidence type="ECO:0000313" key="1">
    <source>
        <dbReference type="EMBL" id="KAI8674695.1"/>
    </source>
</evidence>
<dbReference type="EMBL" id="CM046505">
    <property type="protein sequence ID" value="KAI8674695.1"/>
    <property type="molecule type" value="Genomic_DNA"/>
</dbReference>
<name>A0ACC0R325_9HYPO</name>
<sequence length="412" mass="45772">MPSSQESPLNVVIVGAGLAGLLAARVLREKHNVKVYERASAPAEVGAAINIGPNGVRILDTLGFDRLNAGSQAVGATKIFTKEGKLTLDEKHNYAEKYGADWLFQHRADLRNEFLRLATEETATSGIPGRPAQIFWDQKVVDISPDQGWITLDSSEKIHADLVIAADGIKSVIRPHVVGDAAFQTARPSGLSAFRFTLEVDEIKQSLNEIPQILQPDQPTCLSMVYSFDDTMRSVVMYPCRNFQIFNFVCIVPDSSLKEETTESWTASGDREELLSLFSDFPVWVQDYLKIAKNIKLWQLRDQDPLPTYIRGRTVLIGDAAHAMTPHQGQGGTQAVEDAEAFRLFLQPGVSSADVPQLLRNLDSVRRPRASLIQNNTRKAKNKRTAEEVYMFEKINWTYPGIFEGLKTAKAA</sequence>
<organism evidence="1 2">
    <name type="scientific">Fusarium keratoplasticum</name>
    <dbReference type="NCBI Taxonomy" id="1328300"/>
    <lineage>
        <taxon>Eukaryota</taxon>
        <taxon>Fungi</taxon>
        <taxon>Dikarya</taxon>
        <taxon>Ascomycota</taxon>
        <taxon>Pezizomycotina</taxon>
        <taxon>Sordariomycetes</taxon>
        <taxon>Hypocreomycetidae</taxon>
        <taxon>Hypocreales</taxon>
        <taxon>Nectriaceae</taxon>
        <taxon>Fusarium</taxon>
        <taxon>Fusarium solani species complex</taxon>
    </lineage>
</organism>
<comment type="caution">
    <text evidence="1">The sequence shown here is derived from an EMBL/GenBank/DDBJ whole genome shotgun (WGS) entry which is preliminary data.</text>
</comment>
<proteinExistence type="predicted"/>
<gene>
    <name evidence="1" type="ORF">NCS57_00368200</name>
</gene>
<evidence type="ECO:0000313" key="2">
    <source>
        <dbReference type="Proteomes" id="UP001065298"/>
    </source>
</evidence>
<keyword evidence="2" id="KW-1185">Reference proteome</keyword>
<accession>A0ACC0R325</accession>
<dbReference type="Proteomes" id="UP001065298">
    <property type="component" value="Chromosome 3"/>
</dbReference>
<reference evidence="1" key="1">
    <citation type="submission" date="2022-06" db="EMBL/GenBank/DDBJ databases">
        <title>Fusarium solani species complex genomes reveal bases of compartmentalisation and animal pathogenesis.</title>
        <authorList>
            <person name="Tsai I.J."/>
        </authorList>
    </citation>
    <scope>NUCLEOTIDE SEQUENCE</scope>
    <source>
        <strain evidence="1">Fu6.1</strain>
    </source>
</reference>